<keyword evidence="1" id="KW-0812">Transmembrane</keyword>
<dbReference type="PANTHER" id="PTHR14795:SF0">
    <property type="entry name" value="TRANSMEMBRANE PROTEIN 62"/>
    <property type="match status" value="1"/>
</dbReference>
<dbReference type="CDD" id="cd07401">
    <property type="entry name" value="MPP_TMEM62_N"/>
    <property type="match status" value="1"/>
</dbReference>
<dbReference type="SUPFAM" id="SSF56300">
    <property type="entry name" value="Metallo-dependent phosphatases"/>
    <property type="match status" value="1"/>
</dbReference>
<keyword evidence="1" id="KW-0472">Membrane</keyword>
<organism evidence="4 5">
    <name type="scientific">Psylliodes chrysocephalus</name>
    <dbReference type="NCBI Taxonomy" id="3402493"/>
    <lineage>
        <taxon>Eukaryota</taxon>
        <taxon>Metazoa</taxon>
        <taxon>Ecdysozoa</taxon>
        <taxon>Arthropoda</taxon>
        <taxon>Hexapoda</taxon>
        <taxon>Insecta</taxon>
        <taxon>Pterygota</taxon>
        <taxon>Neoptera</taxon>
        <taxon>Endopterygota</taxon>
        <taxon>Coleoptera</taxon>
        <taxon>Polyphaga</taxon>
        <taxon>Cucujiformia</taxon>
        <taxon>Chrysomeloidea</taxon>
        <taxon>Chrysomelidae</taxon>
        <taxon>Galerucinae</taxon>
        <taxon>Alticini</taxon>
        <taxon>Psylliodes</taxon>
    </lineage>
</organism>
<evidence type="ECO:0000313" key="4">
    <source>
        <dbReference type="EMBL" id="CAH1110694.1"/>
    </source>
</evidence>
<dbReference type="Pfam" id="PF24394">
    <property type="entry name" value="TMEM62_C"/>
    <property type="match status" value="1"/>
</dbReference>
<evidence type="ECO:0008006" key="6">
    <source>
        <dbReference type="Google" id="ProtNLM"/>
    </source>
</evidence>
<dbReference type="InterPro" id="IPR056229">
    <property type="entry name" value="Ig_TMM62"/>
</dbReference>
<feature type="transmembrane region" description="Helical" evidence="1">
    <location>
        <begin position="436"/>
        <end position="460"/>
    </location>
</feature>
<feature type="transmembrane region" description="Helical" evidence="1">
    <location>
        <begin position="584"/>
        <end position="605"/>
    </location>
</feature>
<dbReference type="OrthoDB" id="27234at2759"/>
<feature type="transmembrane region" description="Helical" evidence="1">
    <location>
        <begin position="541"/>
        <end position="563"/>
    </location>
</feature>
<reference evidence="4" key="1">
    <citation type="submission" date="2022-01" db="EMBL/GenBank/DDBJ databases">
        <authorList>
            <person name="King R."/>
        </authorList>
    </citation>
    <scope>NUCLEOTIDE SEQUENCE</scope>
</reference>
<evidence type="ECO:0000256" key="1">
    <source>
        <dbReference type="SAM" id="Phobius"/>
    </source>
</evidence>
<keyword evidence="5" id="KW-1185">Reference proteome</keyword>
<dbReference type="AlphaFoldDB" id="A0A9P0D570"/>
<proteinExistence type="predicted"/>
<feature type="domain" description="TMEM62 C-terminal" evidence="3">
    <location>
        <begin position="441"/>
        <end position="566"/>
    </location>
</feature>
<dbReference type="Proteomes" id="UP001153636">
    <property type="component" value="Chromosome 5"/>
</dbReference>
<name>A0A9P0D570_9CUCU</name>
<evidence type="ECO:0000259" key="2">
    <source>
        <dbReference type="Pfam" id="PF24384"/>
    </source>
</evidence>
<evidence type="ECO:0000313" key="5">
    <source>
        <dbReference type="Proteomes" id="UP001153636"/>
    </source>
</evidence>
<evidence type="ECO:0000259" key="3">
    <source>
        <dbReference type="Pfam" id="PF24394"/>
    </source>
</evidence>
<feature type="domain" description="TMEM62 Ig-like" evidence="2">
    <location>
        <begin position="315"/>
        <end position="417"/>
    </location>
</feature>
<dbReference type="EMBL" id="OV651817">
    <property type="protein sequence ID" value="CAH1110694.1"/>
    <property type="molecule type" value="Genomic_DNA"/>
</dbReference>
<sequence>MGLTKITVGVLLSMVLLAIFFAHIVNVLSTSPLPNDDIPKENFISFTDSSDNLLWFLQISDIHISLFRDPMRITEFREFCHLTINAIKPSVVLASGDLTDAKTKDSIGSEQLEGEWKHYRDILDESNIKKRTLWLDIRGNHDNFNVGSPLSKQNYFTNYSIQGKEHPRSYRYQIKKRNNVYTFIGIDACLEPGPRRPFNFIGHLDDLEVKELHSLILQTESGPNNYTVFFGHFPTSCILSPGNDNVRDIIGRHKPGLVYVCGHLHKLGGLIPNMYTLQQAGFLELELGDWKDNRVYRLLAIDHGFLSFIDIQHRHWPVVLVTNPKDALFFNPSKENLDVIKNSTHIRILAFSLSTIDYIRVKLDSENWEYCKRVKGPLFVTPWNPRKFLHGLHRLEIYVRDVEGREKYETQLFALDGTKLSFGILPKIALMSNASILFQTMFFVTLSLSIVPLFVIRYLHRLVAGGQMVKPKLRQSCCYSLLQKIWILCTVDRIFWPIVLYPLYLAVGPWTIGYLVENHLGAVFAWGIFVNNTFLPGAFTYAYGFLQLITFQIPITFIMAKMVHFRFQEITIKTGKGLSFKNKIFFHLPFSIVFVMQVIMAYLFWLAYGTLAFILGPLRTWSLILAAVLYWQSLNLPEKCTRKASEIWYVSSSGSNVTQENVDRSAIEKSN</sequence>
<accession>A0A9P0D570</accession>
<dbReference type="Gene3D" id="3.60.21.10">
    <property type="match status" value="1"/>
</dbReference>
<dbReference type="PANTHER" id="PTHR14795">
    <property type="entry name" value="HELICASE RELATED"/>
    <property type="match status" value="1"/>
</dbReference>
<keyword evidence="1" id="KW-1133">Transmembrane helix</keyword>
<dbReference type="Pfam" id="PF24384">
    <property type="entry name" value="Ig_TMM62"/>
    <property type="match status" value="1"/>
</dbReference>
<feature type="transmembrane region" description="Helical" evidence="1">
    <location>
        <begin position="611"/>
        <end position="631"/>
    </location>
</feature>
<dbReference type="InterPro" id="IPR041871">
    <property type="entry name" value="MPP_TMEM62"/>
</dbReference>
<dbReference type="InterPro" id="IPR029052">
    <property type="entry name" value="Metallo-depent_PP-like"/>
</dbReference>
<dbReference type="InterPro" id="IPR056230">
    <property type="entry name" value="TMEM62_C"/>
</dbReference>
<gene>
    <name evidence="4" type="ORF">PSYICH_LOCUS11413</name>
</gene>
<protein>
    <recommendedName>
        <fullName evidence="6">Calcineurin-like phosphoesterase domain-containing protein</fullName>
    </recommendedName>
</protein>